<dbReference type="GO" id="GO:0044272">
    <property type="term" value="P:sulfur compound biosynthetic process"/>
    <property type="evidence" value="ECO:0007669"/>
    <property type="project" value="UniProtKB-ARBA"/>
</dbReference>
<reference evidence="1 2" key="1">
    <citation type="journal article" date="2014" name="PLoS Genet.">
        <title>Phylogenetically driven sequencing of extremely halophilic archaea reveals strategies for static and dynamic osmo-response.</title>
        <authorList>
            <person name="Becker E.A."/>
            <person name="Seitzer P.M."/>
            <person name="Tritt A."/>
            <person name="Larsen D."/>
            <person name="Krusor M."/>
            <person name="Yao A.I."/>
            <person name="Wu D."/>
            <person name="Madern D."/>
            <person name="Eisen J.A."/>
            <person name="Darling A.E."/>
            <person name="Facciotti M.T."/>
        </authorList>
    </citation>
    <scope>NUCLEOTIDE SEQUENCE [LARGE SCALE GENOMIC DNA]</scope>
    <source>
        <strain evidence="2">ATCC 43099 / DSM 3394 / CCM 3739 / CIP 104546 / IAM 13178 / JCM 8861 / NBRC 102185 / NCIMB 2190 / MS3</strain>
    </source>
</reference>
<dbReference type="SUPFAM" id="SSF52518">
    <property type="entry name" value="Thiamin diphosphate-binding fold (THDP-binding)"/>
    <property type="match status" value="1"/>
</dbReference>
<dbReference type="AlphaFoldDB" id="L9UV46"/>
<evidence type="ECO:0000313" key="1">
    <source>
        <dbReference type="EMBL" id="ELY28739.1"/>
    </source>
</evidence>
<protein>
    <submittedName>
        <fullName evidence="1">2-succinyl-6-hydroxy-2, 4-cyclohexadiene-1-carboxylate synthase</fullName>
    </submittedName>
</protein>
<gene>
    <name evidence="1" type="ORF">C500_12375</name>
</gene>
<dbReference type="Gene3D" id="3.40.50.970">
    <property type="match status" value="1"/>
</dbReference>
<evidence type="ECO:0000313" key="2">
    <source>
        <dbReference type="Proteomes" id="UP000011543"/>
    </source>
</evidence>
<dbReference type="InterPro" id="IPR029061">
    <property type="entry name" value="THDP-binding"/>
</dbReference>
<organism evidence="1 2">
    <name type="scientific">Natrialba magadii (strain ATCC 43099 / DSM 3394 / CCM 3739 / CIP 104546 / IAM 13178 / JCM 8861 / NBRC 102185 / NCIMB 2190 / MS3)</name>
    <name type="common">Natronobacterium magadii</name>
    <dbReference type="NCBI Taxonomy" id="547559"/>
    <lineage>
        <taxon>Archaea</taxon>
        <taxon>Methanobacteriati</taxon>
        <taxon>Methanobacteriota</taxon>
        <taxon>Stenosarchaea group</taxon>
        <taxon>Halobacteria</taxon>
        <taxon>Halobacteriales</taxon>
        <taxon>Natrialbaceae</taxon>
        <taxon>Natrialba</taxon>
    </lineage>
</organism>
<accession>L9UV46</accession>
<comment type="caution">
    <text evidence="1">The sequence shown here is derived from an EMBL/GenBank/DDBJ whole genome shotgun (WGS) entry which is preliminary data.</text>
</comment>
<proteinExistence type="predicted"/>
<dbReference type="Proteomes" id="UP000011543">
    <property type="component" value="Unassembled WGS sequence"/>
</dbReference>
<dbReference type="GO" id="GO:0006082">
    <property type="term" value="P:organic acid metabolic process"/>
    <property type="evidence" value="ECO:0007669"/>
    <property type="project" value="UniProtKB-ARBA"/>
</dbReference>
<sequence length="97" mass="10757">MDNDGGGIFHKLPVEAFDPPFTSQFKTPHGLEFDALAELYELEFQHVGPTEFEGAYRQSLASEGTQVLSVKFDSAASHRRREELDEAVRTAVAADDN</sequence>
<dbReference type="PATRIC" id="fig|547559.17.peg.2448"/>
<name>L9UV46_NATMM</name>
<dbReference type="EMBL" id="AOHS01000040">
    <property type="protein sequence ID" value="ELY28739.1"/>
    <property type="molecule type" value="Genomic_DNA"/>
</dbReference>